<dbReference type="EMBL" id="JAQLWO010000039">
    <property type="protein sequence ID" value="MDB7908657.1"/>
    <property type="molecule type" value="Genomic_DNA"/>
</dbReference>
<name>A0AAW6C803_FLAPL</name>
<evidence type="ECO:0000313" key="2">
    <source>
        <dbReference type="Proteomes" id="UP001211006"/>
    </source>
</evidence>
<dbReference type="AlphaFoldDB" id="A0AAW6C803"/>
<proteinExistence type="predicted"/>
<protein>
    <submittedName>
        <fullName evidence="1">Uncharacterized protein</fullName>
    </submittedName>
</protein>
<evidence type="ECO:0000313" key="1">
    <source>
        <dbReference type="EMBL" id="MDB7908657.1"/>
    </source>
</evidence>
<reference evidence="1" key="1">
    <citation type="submission" date="2023-01" db="EMBL/GenBank/DDBJ databases">
        <title>Human gut microbiome strain richness.</title>
        <authorList>
            <person name="Chen-Liaw A."/>
        </authorList>
    </citation>
    <scope>NUCLEOTIDE SEQUENCE</scope>
    <source>
        <strain evidence="1">2225st1_A6_2225SCRN_200828</strain>
    </source>
</reference>
<comment type="caution">
    <text evidence="1">The sequence shown here is derived from an EMBL/GenBank/DDBJ whole genome shotgun (WGS) entry which is preliminary data.</text>
</comment>
<dbReference type="RefSeq" id="WP_024723718.1">
    <property type="nucleotide sequence ID" value="NZ_DAWDUS010000004.1"/>
</dbReference>
<gene>
    <name evidence="1" type="ORF">PND83_21980</name>
</gene>
<dbReference type="Proteomes" id="UP001211006">
    <property type="component" value="Unassembled WGS sequence"/>
</dbReference>
<organism evidence="1 2">
    <name type="scientific">Flavonifractor plautii</name>
    <name type="common">Fusobacterium plautii</name>
    <dbReference type="NCBI Taxonomy" id="292800"/>
    <lineage>
        <taxon>Bacteria</taxon>
        <taxon>Bacillati</taxon>
        <taxon>Bacillota</taxon>
        <taxon>Clostridia</taxon>
        <taxon>Eubacteriales</taxon>
        <taxon>Oscillospiraceae</taxon>
        <taxon>Flavonifractor</taxon>
    </lineage>
</organism>
<sequence>MTRDELIDQYFDWMYQLVVDDRYSNKSYRKLFARLYDTEFTYTIPMDGNRAEDGIDLRYRFGREQLYSDAMVASCLDDRPCSILEMMIALAIRCEEHIMDDPDAGDRTGQWFWSMLVSLGLGSMDDRKFDRYFVDQTLERFLERGYGRNGEGGLFTVDNGRDMRNTEIWYQMNYYLREIIREGGI</sequence>
<accession>A0AAW6C803</accession>